<comment type="catalytic activity">
    <reaction evidence="10 11">
        <text>D-alanyl-D-alanine + UDP-N-acetyl-alpha-D-muramoyl-L-alanyl-gamma-D-glutamyl-meso-2,6-diaminopimelate + ATP = UDP-N-acetyl-alpha-D-muramoyl-L-alanyl-gamma-D-glutamyl-meso-2,6-diaminopimeloyl-D-alanyl-D-alanine + ADP + phosphate + H(+)</text>
        <dbReference type="Rhea" id="RHEA:28374"/>
        <dbReference type="ChEBI" id="CHEBI:15378"/>
        <dbReference type="ChEBI" id="CHEBI:30616"/>
        <dbReference type="ChEBI" id="CHEBI:43474"/>
        <dbReference type="ChEBI" id="CHEBI:57822"/>
        <dbReference type="ChEBI" id="CHEBI:61386"/>
        <dbReference type="ChEBI" id="CHEBI:83905"/>
        <dbReference type="ChEBI" id="CHEBI:456216"/>
        <dbReference type="EC" id="6.3.2.10"/>
    </reaction>
</comment>
<evidence type="ECO:0000256" key="2">
    <source>
        <dbReference type="ARBA" id="ARBA00022598"/>
    </source>
</evidence>
<keyword evidence="7 10" id="KW-0573">Peptidoglycan synthesis</keyword>
<dbReference type="PANTHER" id="PTHR43024">
    <property type="entry name" value="UDP-N-ACETYLMURAMOYL-TRIPEPTIDE--D-ALANYL-D-ALANINE LIGASE"/>
    <property type="match status" value="1"/>
</dbReference>
<evidence type="ECO:0000259" key="14">
    <source>
        <dbReference type="Pfam" id="PF08245"/>
    </source>
</evidence>
<dbReference type="PANTHER" id="PTHR43024:SF1">
    <property type="entry name" value="UDP-N-ACETYLMURAMOYL-TRIPEPTIDE--D-ALANYL-D-ALANINE LIGASE"/>
    <property type="match status" value="1"/>
</dbReference>
<dbReference type="InterPro" id="IPR051046">
    <property type="entry name" value="MurCDEF_CellWall_CoF430Synth"/>
</dbReference>
<dbReference type="InterPro" id="IPR000713">
    <property type="entry name" value="Mur_ligase_N"/>
</dbReference>
<dbReference type="SUPFAM" id="SSF63418">
    <property type="entry name" value="MurE/MurF N-terminal domain"/>
    <property type="match status" value="1"/>
</dbReference>
<accession>A0ABV5VS27</accession>
<feature type="domain" description="Mur ligase C-terminal" evidence="13">
    <location>
        <begin position="320"/>
        <end position="444"/>
    </location>
</feature>
<dbReference type="Gene3D" id="3.40.1390.10">
    <property type="entry name" value="MurE/MurF, N-terminal domain"/>
    <property type="match status" value="1"/>
</dbReference>
<dbReference type="Gene3D" id="3.90.190.20">
    <property type="entry name" value="Mur ligase, C-terminal domain"/>
    <property type="match status" value="1"/>
</dbReference>
<keyword evidence="1 10" id="KW-0963">Cytoplasm</keyword>
<dbReference type="Pfam" id="PF01225">
    <property type="entry name" value="Mur_ligase"/>
    <property type="match status" value="1"/>
</dbReference>
<dbReference type="RefSeq" id="WP_344905867.1">
    <property type="nucleotide sequence ID" value="NZ_BAAAYO010000002.1"/>
</dbReference>
<dbReference type="SUPFAM" id="SSF53623">
    <property type="entry name" value="MurD-like peptide ligases, catalytic domain"/>
    <property type="match status" value="1"/>
</dbReference>
<comment type="caution">
    <text evidence="15">The sequence shown here is derived from an EMBL/GenBank/DDBJ whole genome shotgun (WGS) entry which is preliminary data.</text>
</comment>
<name>A0ABV5VS27_9BACL</name>
<dbReference type="NCBIfam" id="TIGR01143">
    <property type="entry name" value="murF"/>
    <property type="match status" value="1"/>
</dbReference>
<evidence type="ECO:0000256" key="1">
    <source>
        <dbReference type="ARBA" id="ARBA00022490"/>
    </source>
</evidence>
<evidence type="ECO:0000256" key="6">
    <source>
        <dbReference type="ARBA" id="ARBA00022960"/>
    </source>
</evidence>
<dbReference type="GO" id="GO:0047480">
    <property type="term" value="F:UDP-N-acetylmuramoyl-tripeptide-D-alanyl-D-alanine ligase activity"/>
    <property type="evidence" value="ECO:0007669"/>
    <property type="project" value="UniProtKB-EC"/>
</dbReference>
<dbReference type="InterPro" id="IPR035911">
    <property type="entry name" value="MurE/MurF_N"/>
</dbReference>
<comment type="function">
    <text evidence="10 11">Involved in cell wall formation. Catalyzes the final step in the synthesis of UDP-N-acetylmuramoyl-pentapeptide, the precursor of murein.</text>
</comment>
<proteinExistence type="inferred from homology"/>
<dbReference type="InterPro" id="IPR036615">
    <property type="entry name" value="Mur_ligase_C_dom_sf"/>
</dbReference>
<gene>
    <name evidence="10 15" type="primary">murF</name>
    <name evidence="15" type="ORF">ACFFNY_05855</name>
</gene>
<evidence type="ECO:0000256" key="10">
    <source>
        <dbReference type="HAMAP-Rule" id="MF_02019"/>
    </source>
</evidence>
<evidence type="ECO:0000256" key="4">
    <source>
        <dbReference type="ARBA" id="ARBA00022741"/>
    </source>
</evidence>
<feature type="domain" description="Mur ligase N-terminal catalytic" evidence="12">
    <location>
        <begin position="26"/>
        <end position="99"/>
    </location>
</feature>
<comment type="subcellular location">
    <subcellularLocation>
        <location evidence="10 11">Cytoplasm</location>
    </subcellularLocation>
</comment>
<dbReference type="InterPro" id="IPR004101">
    <property type="entry name" value="Mur_ligase_C"/>
</dbReference>
<keyword evidence="16" id="KW-1185">Reference proteome</keyword>
<evidence type="ECO:0000259" key="13">
    <source>
        <dbReference type="Pfam" id="PF02875"/>
    </source>
</evidence>
<protein>
    <recommendedName>
        <fullName evidence="10 11">UDP-N-acetylmuramoyl-tripeptide--D-alanyl-D-alanine ligase</fullName>
        <ecNumber evidence="10 11">6.3.2.10</ecNumber>
    </recommendedName>
    <alternativeName>
        <fullName evidence="10">D-alanyl-D-alanine-adding enzyme</fullName>
    </alternativeName>
</protein>
<evidence type="ECO:0000259" key="12">
    <source>
        <dbReference type="Pfam" id="PF01225"/>
    </source>
</evidence>
<keyword evidence="2 10" id="KW-0436">Ligase</keyword>
<evidence type="ECO:0000256" key="11">
    <source>
        <dbReference type="RuleBase" id="RU004136"/>
    </source>
</evidence>
<evidence type="ECO:0000256" key="3">
    <source>
        <dbReference type="ARBA" id="ARBA00022618"/>
    </source>
</evidence>
<dbReference type="Gene3D" id="3.40.1190.10">
    <property type="entry name" value="Mur-like, catalytic domain"/>
    <property type="match status" value="1"/>
</dbReference>
<feature type="domain" description="Mur ligase central" evidence="14">
    <location>
        <begin position="110"/>
        <end position="297"/>
    </location>
</feature>
<dbReference type="Pfam" id="PF02875">
    <property type="entry name" value="Mur_ligase_C"/>
    <property type="match status" value="1"/>
</dbReference>
<comment type="similarity">
    <text evidence="10">Belongs to the MurCDEF family. MurF subfamily.</text>
</comment>
<keyword evidence="6 10" id="KW-0133">Cell shape</keyword>
<dbReference type="Pfam" id="PF08245">
    <property type="entry name" value="Mur_ligase_M"/>
    <property type="match status" value="1"/>
</dbReference>
<evidence type="ECO:0000256" key="5">
    <source>
        <dbReference type="ARBA" id="ARBA00022840"/>
    </source>
</evidence>
<keyword evidence="3 10" id="KW-0132">Cell division</keyword>
<dbReference type="EC" id="6.3.2.10" evidence="10 11"/>
<evidence type="ECO:0000256" key="7">
    <source>
        <dbReference type="ARBA" id="ARBA00022984"/>
    </source>
</evidence>
<feature type="binding site" evidence="10">
    <location>
        <begin position="112"/>
        <end position="118"/>
    </location>
    <ligand>
        <name>ATP</name>
        <dbReference type="ChEBI" id="CHEBI:30616"/>
    </ligand>
</feature>
<evidence type="ECO:0000256" key="9">
    <source>
        <dbReference type="ARBA" id="ARBA00023316"/>
    </source>
</evidence>
<dbReference type="Proteomes" id="UP001589619">
    <property type="component" value="Unassembled WGS sequence"/>
</dbReference>
<reference evidence="15 16" key="1">
    <citation type="submission" date="2024-09" db="EMBL/GenBank/DDBJ databases">
        <authorList>
            <person name="Sun Q."/>
            <person name="Mori K."/>
        </authorList>
    </citation>
    <scope>NUCLEOTIDE SEQUENCE [LARGE SCALE GENOMIC DNA]</scope>
    <source>
        <strain evidence="15 16">JCM 12520</strain>
    </source>
</reference>
<dbReference type="InterPro" id="IPR013221">
    <property type="entry name" value="Mur_ligase_cen"/>
</dbReference>
<evidence type="ECO:0000313" key="16">
    <source>
        <dbReference type="Proteomes" id="UP001589619"/>
    </source>
</evidence>
<comment type="pathway">
    <text evidence="10 11">Cell wall biogenesis; peptidoglycan biosynthesis.</text>
</comment>
<dbReference type="EMBL" id="JBHMAG010000004">
    <property type="protein sequence ID" value="MFB9751092.1"/>
    <property type="molecule type" value="Genomic_DNA"/>
</dbReference>
<evidence type="ECO:0000313" key="15">
    <source>
        <dbReference type="EMBL" id="MFB9751092.1"/>
    </source>
</evidence>
<keyword evidence="4 10" id="KW-0547">Nucleotide-binding</keyword>
<dbReference type="InterPro" id="IPR036565">
    <property type="entry name" value="Mur-like_cat_sf"/>
</dbReference>
<keyword evidence="5 10" id="KW-0067">ATP-binding</keyword>
<dbReference type="HAMAP" id="MF_02019">
    <property type="entry name" value="MurF"/>
    <property type="match status" value="1"/>
</dbReference>
<sequence>MIRRTIRDIAAMIGADHATDLPETSVQGVCTDTRTVTPGALFVPIRGPRFNGHHYAADALAKGAAAALWEKGEPGRPDHPAVIEVDDALAALQRLAREYRRQIGATVIGITGSNGKTSTKDMLAALLSTTFRTHKTNGNLNNHLGVPLTLLGMEENTEMAVVEMGMSALGEIAALATIAEPDAAIITSVSEVHLGDLGTRERIVQAKLEIVGPLRPGGLLAYCGDYPQLEEEIGRSGFRGKRIAYGVQPSNELRPLHWRADDSGFAFVLDEREPDKFAAPIHGRHQMVNALGAIAVARHFGVPEQSIREGLYGAALSGLRNEVVRVGECLILNDAYKSNPASVRAALQTLYDFRKPKRKIAVLGDMVELGEESEQLHRDLGRELDPGRIDLVVTVGASAARMGEEAVPRFGADRVAICADKEQAIARLLRETLDDCVVLLKGSRVLGLESIEQALRDKGAVGR</sequence>
<organism evidence="15 16">
    <name type="scientific">Paenibacillus hodogayensis</name>
    <dbReference type="NCBI Taxonomy" id="279208"/>
    <lineage>
        <taxon>Bacteria</taxon>
        <taxon>Bacillati</taxon>
        <taxon>Bacillota</taxon>
        <taxon>Bacilli</taxon>
        <taxon>Bacillales</taxon>
        <taxon>Paenibacillaceae</taxon>
        <taxon>Paenibacillus</taxon>
    </lineage>
</organism>
<keyword evidence="8 10" id="KW-0131">Cell cycle</keyword>
<evidence type="ECO:0000256" key="8">
    <source>
        <dbReference type="ARBA" id="ARBA00023306"/>
    </source>
</evidence>
<dbReference type="SUPFAM" id="SSF53244">
    <property type="entry name" value="MurD-like peptide ligases, peptide-binding domain"/>
    <property type="match status" value="1"/>
</dbReference>
<dbReference type="InterPro" id="IPR005863">
    <property type="entry name" value="UDP-N-AcMur_synth"/>
</dbReference>
<keyword evidence="9 10" id="KW-0961">Cell wall biogenesis/degradation</keyword>